<evidence type="ECO:0000313" key="1">
    <source>
        <dbReference type="Proteomes" id="UP000095283"/>
    </source>
</evidence>
<proteinExistence type="predicted"/>
<dbReference type="Proteomes" id="UP000095283">
    <property type="component" value="Unplaced"/>
</dbReference>
<dbReference type="GO" id="GO:0003676">
    <property type="term" value="F:nucleic acid binding"/>
    <property type="evidence" value="ECO:0007669"/>
    <property type="project" value="InterPro"/>
</dbReference>
<sequence length="120" mass="14358">MDMVQSRMKRYDFYESSKISLLINYLKFSRSTKTWLEYNDVDTMNWPSCSSDLNLMENLWAILVRRIHAYNRQFEIAKDLQSAICTEWSEVENIVIKNSDSNLPKEIFQNIYRSDSCTDY</sequence>
<dbReference type="WBParaSite" id="Hba_12897">
    <property type="protein sequence ID" value="Hba_12897"/>
    <property type="gene ID" value="Hba_12897"/>
</dbReference>
<dbReference type="Gene3D" id="3.30.420.10">
    <property type="entry name" value="Ribonuclease H-like superfamily/Ribonuclease H"/>
    <property type="match status" value="1"/>
</dbReference>
<dbReference type="AlphaFoldDB" id="A0A1I7X636"/>
<reference evidence="2" key="1">
    <citation type="submission" date="2016-11" db="UniProtKB">
        <authorList>
            <consortium name="WormBaseParasite"/>
        </authorList>
    </citation>
    <scope>IDENTIFICATION</scope>
</reference>
<dbReference type="InterPro" id="IPR036397">
    <property type="entry name" value="RNaseH_sf"/>
</dbReference>
<name>A0A1I7X636_HETBA</name>
<protein>
    <submittedName>
        <fullName evidence="2">DDE_3 domain-containing protein</fullName>
    </submittedName>
</protein>
<keyword evidence="1" id="KW-1185">Reference proteome</keyword>
<organism evidence="1 2">
    <name type="scientific">Heterorhabditis bacteriophora</name>
    <name type="common">Entomopathogenic nematode worm</name>
    <dbReference type="NCBI Taxonomy" id="37862"/>
    <lineage>
        <taxon>Eukaryota</taxon>
        <taxon>Metazoa</taxon>
        <taxon>Ecdysozoa</taxon>
        <taxon>Nematoda</taxon>
        <taxon>Chromadorea</taxon>
        <taxon>Rhabditida</taxon>
        <taxon>Rhabditina</taxon>
        <taxon>Rhabditomorpha</taxon>
        <taxon>Strongyloidea</taxon>
        <taxon>Heterorhabditidae</taxon>
        <taxon>Heterorhabditis</taxon>
    </lineage>
</organism>
<accession>A0A1I7X636</accession>
<evidence type="ECO:0000313" key="2">
    <source>
        <dbReference type="WBParaSite" id="Hba_12897"/>
    </source>
</evidence>